<dbReference type="PANTHER" id="PTHR12815:SF23">
    <property type="entry name" value="OUTER MEMBRANE PROTEIN ASSEMBLY FACTOR BAMA"/>
    <property type="match status" value="1"/>
</dbReference>
<dbReference type="InterPro" id="IPR023707">
    <property type="entry name" value="OM_assembly_BamA"/>
</dbReference>
<evidence type="ECO:0000256" key="5">
    <source>
        <dbReference type="ARBA" id="ARBA00022737"/>
    </source>
</evidence>
<evidence type="ECO:0000256" key="1">
    <source>
        <dbReference type="ARBA" id="ARBA00004370"/>
    </source>
</evidence>
<evidence type="ECO:0000256" key="2">
    <source>
        <dbReference type="ARBA" id="ARBA00022452"/>
    </source>
</evidence>
<name>A0A2T5J1J4_9GAMM</name>
<comment type="subunit">
    <text evidence="8">Part of the Bam complex.</text>
</comment>
<dbReference type="Pfam" id="PF01103">
    <property type="entry name" value="Omp85"/>
    <property type="match status" value="1"/>
</dbReference>
<evidence type="ECO:0000259" key="10">
    <source>
        <dbReference type="PROSITE" id="PS51779"/>
    </source>
</evidence>
<dbReference type="HAMAP" id="MF_01430">
    <property type="entry name" value="OM_assembly_BamA"/>
    <property type="match status" value="1"/>
</dbReference>
<dbReference type="OrthoDB" id="2306834at2"/>
<dbReference type="InterPro" id="IPR034746">
    <property type="entry name" value="POTRA"/>
</dbReference>
<dbReference type="FunFam" id="3.10.20.310:FF:000001">
    <property type="entry name" value="Outer membrane protein assembly factor BamA"/>
    <property type="match status" value="1"/>
</dbReference>
<dbReference type="PROSITE" id="PS51779">
    <property type="entry name" value="POTRA"/>
    <property type="match status" value="4"/>
</dbReference>
<dbReference type="Gene3D" id="2.40.160.50">
    <property type="entry name" value="membrane protein fhac: a member of the omp85/tpsb transporter family"/>
    <property type="match status" value="1"/>
</dbReference>
<evidence type="ECO:0000313" key="11">
    <source>
        <dbReference type="EMBL" id="PTQ90314.1"/>
    </source>
</evidence>
<feature type="domain" description="POTRA" evidence="10">
    <location>
        <begin position="346"/>
        <end position="420"/>
    </location>
</feature>
<comment type="subcellular location">
    <subcellularLocation>
        <location evidence="8">Cell outer membrane</location>
    </subcellularLocation>
    <subcellularLocation>
        <location evidence="1">Membrane</location>
    </subcellularLocation>
</comment>
<dbReference type="Gene3D" id="3.10.20.310">
    <property type="entry name" value="membrane protein fhac"/>
    <property type="match status" value="5"/>
</dbReference>
<keyword evidence="2 8" id="KW-1134">Transmembrane beta strand</keyword>
<feature type="signal peptide" evidence="8">
    <location>
        <begin position="1"/>
        <end position="20"/>
    </location>
</feature>
<keyword evidence="4 8" id="KW-0732">Signal</keyword>
<keyword evidence="12" id="KW-1185">Reference proteome</keyword>
<reference evidence="11 12" key="1">
    <citation type="submission" date="2018-04" db="EMBL/GenBank/DDBJ databases">
        <title>Genomic Encyclopedia of Archaeal and Bacterial Type Strains, Phase II (KMG-II): from individual species to whole genera.</title>
        <authorList>
            <person name="Goeker M."/>
        </authorList>
    </citation>
    <scope>NUCLEOTIDE SEQUENCE [LARGE SCALE GENOMIC DNA]</scope>
    <source>
        <strain evidence="11 12">DSM 5822</strain>
    </source>
</reference>
<keyword evidence="3 8" id="KW-0812">Transmembrane</keyword>
<dbReference type="EMBL" id="QAON01000003">
    <property type="protein sequence ID" value="PTQ90314.1"/>
    <property type="molecule type" value="Genomic_DNA"/>
</dbReference>
<evidence type="ECO:0000256" key="6">
    <source>
        <dbReference type="ARBA" id="ARBA00023136"/>
    </source>
</evidence>
<dbReference type="AlphaFoldDB" id="A0A2T5J1J4"/>
<comment type="caution">
    <text evidence="11">The sequence shown here is derived from an EMBL/GenBank/DDBJ whole genome shotgun (WGS) entry which is preliminary data.</text>
</comment>
<evidence type="ECO:0000256" key="8">
    <source>
        <dbReference type="HAMAP-Rule" id="MF_01430"/>
    </source>
</evidence>
<keyword evidence="6 8" id="KW-0472">Membrane</keyword>
<dbReference type="Proteomes" id="UP000244223">
    <property type="component" value="Unassembled WGS sequence"/>
</dbReference>
<dbReference type="InterPro" id="IPR000184">
    <property type="entry name" value="Bac_surfAg_D15"/>
</dbReference>
<evidence type="ECO:0000256" key="9">
    <source>
        <dbReference type="NCBIfam" id="TIGR03303"/>
    </source>
</evidence>
<keyword evidence="7 8" id="KW-0998">Cell outer membrane</keyword>
<dbReference type="PIRSF" id="PIRSF006076">
    <property type="entry name" value="OM_assembly_OMP85"/>
    <property type="match status" value="1"/>
</dbReference>
<feature type="domain" description="POTRA" evidence="10">
    <location>
        <begin position="91"/>
        <end position="171"/>
    </location>
</feature>
<feature type="chain" id="PRO_5031660678" description="Outer membrane protein assembly factor BamA" evidence="8">
    <location>
        <begin position="21"/>
        <end position="761"/>
    </location>
</feature>
<dbReference type="InterPro" id="IPR039910">
    <property type="entry name" value="D15-like"/>
</dbReference>
<dbReference type="PANTHER" id="PTHR12815">
    <property type="entry name" value="SORTING AND ASSEMBLY MACHINERY SAMM50 PROTEIN FAMILY MEMBER"/>
    <property type="match status" value="1"/>
</dbReference>
<keyword evidence="5 8" id="KW-0677">Repeat</keyword>
<accession>A0A2T5J1J4</accession>
<dbReference type="GO" id="GO:0043165">
    <property type="term" value="P:Gram-negative-bacterium-type cell outer membrane assembly"/>
    <property type="evidence" value="ECO:0007669"/>
    <property type="project" value="UniProtKB-UniRule"/>
</dbReference>
<dbReference type="RefSeq" id="WP_107864761.1">
    <property type="nucleotide sequence ID" value="NZ_QAON01000003.1"/>
</dbReference>
<feature type="domain" description="POTRA" evidence="10">
    <location>
        <begin position="174"/>
        <end position="262"/>
    </location>
</feature>
<dbReference type="FunFam" id="3.10.20.310:FF:000002">
    <property type="entry name" value="Outer membrane protein assembly factor BamA"/>
    <property type="match status" value="1"/>
</dbReference>
<comment type="similarity">
    <text evidence="8">Belongs to the BamA family.</text>
</comment>
<dbReference type="NCBIfam" id="TIGR03303">
    <property type="entry name" value="OM_YaeT"/>
    <property type="match status" value="1"/>
</dbReference>
<protein>
    <recommendedName>
        <fullName evidence="8 9">Outer membrane protein assembly factor BamA</fullName>
    </recommendedName>
</protein>
<dbReference type="GO" id="GO:1990063">
    <property type="term" value="C:Bam protein complex"/>
    <property type="evidence" value="ECO:0007669"/>
    <property type="project" value="TreeGrafter"/>
</dbReference>
<organism evidence="11 12">
    <name type="scientific">Agitococcus lubricus</name>
    <dbReference type="NCBI Taxonomy" id="1077255"/>
    <lineage>
        <taxon>Bacteria</taxon>
        <taxon>Pseudomonadati</taxon>
        <taxon>Pseudomonadota</taxon>
        <taxon>Gammaproteobacteria</taxon>
        <taxon>Moraxellales</taxon>
        <taxon>Moraxellaceae</taxon>
        <taxon>Agitococcus</taxon>
    </lineage>
</organism>
<sequence length="761" mass="84451" precursor="true">MLKRLSTIAVGFVCAANASADDFVVKDIRLEGLMRVSPASVYAQLPINNGEQVNDDKISQAIRALFKTGNFEDVSIAKENDVLIIQLVERPAIATIKIDGNKAIDTDTLMKALKDAGLTEGEVLKRATLDHIKGELERQYFSQGRYDASITVTNTPKPRNRVAVDIKIDEGNSAKIKAINIVGNQAFSEKDLLDFFQLKTTHFTSFFKNDDKYAKEKLAGDLESLRSYYLDRGYINFTINSNQVTLSPDKKNVFIDISISEGDKYNFGTSKILGDLVVPEDDLKKLLLVKTGSTYSQQLVTATTKLMRHRLGTDGYLFAEINPIPEIDDTTKTVNLNFYVNPAKKTYVRRINFKGNVKTDDHVLRREMRQFEGALVSTDKIDLSKLRLQRLGFFKDVNVETPKVANTPDQVDVNVTVEEQPSGTLTASLGYSQGAGMIFSLGVSQNNFLGTGNRVSVNLNRSDTSDSYNLAFLDPYFTLDGISRGYNIYYKKTKFDSLNVSRYVTDSKGASLTFGYPIDETKSISLALGFDQTDITTGTLASQLVQNFVKSEGNTINSYTGSVSWNYSTLNRGVFADRGASQRVGLDFAMPGSDVSYLKLSYSGQVYFPLSDDVSLRLRTDLGYGDNLPFYKHFFAGGYGSVRGYRDNTLGPRSPAYAGDPDPEVVGGNILVENSAELVVPTPFARENRQLRTVFFVDSGMVYFGNEDPYNFDLTNLRYSAGVSIAWLTAIGPLSFSLSRPLNKQPEDETQTFQFTIGQPF</sequence>
<dbReference type="GO" id="GO:0051205">
    <property type="term" value="P:protein insertion into membrane"/>
    <property type="evidence" value="ECO:0007669"/>
    <property type="project" value="UniProtKB-UniRule"/>
</dbReference>
<evidence type="ECO:0000256" key="4">
    <source>
        <dbReference type="ARBA" id="ARBA00022729"/>
    </source>
</evidence>
<feature type="domain" description="POTRA" evidence="10">
    <location>
        <begin position="23"/>
        <end position="90"/>
    </location>
</feature>
<dbReference type="Pfam" id="PF07244">
    <property type="entry name" value="POTRA"/>
    <property type="match status" value="5"/>
</dbReference>
<dbReference type="InterPro" id="IPR010827">
    <property type="entry name" value="BamA/TamA_POTRA"/>
</dbReference>
<evidence type="ECO:0000256" key="3">
    <source>
        <dbReference type="ARBA" id="ARBA00022692"/>
    </source>
</evidence>
<evidence type="ECO:0000256" key="7">
    <source>
        <dbReference type="ARBA" id="ARBA00023237"/>
    </source>
</evidence>
<comment type="function">
    <text evidence="8">Part of the outer membrane protein assembly complex, which is involved in assembly and insertion of beta-barrel proteins into the outer membrane.</text>
</comment>
<evidence type="ECO:0000313" key="12">
    <source>
        <dbReference type="Proteomes" id="UP000244223"/>
    </source>
</evidence>
<proteinExistence type="inferred from homology"/>
<gene>
    <name evidence="8" type="primary">bamA</name>
    <name evidence="11" type="ORF">C8N29_10367</name>
</gene>